<keyword evidence="10 18" id="KW-0560">Oxidoreductase</keyword>
<evidence type="ECO:0000313" key="20">
    <source>
        <dbReference type="Proteomes" id="UP001159641"/>
    </source>
</evidence>
<evidence type="ECO:0000256" key="7">
    <source>
        <dbReference type="ARBA" id="ARBA00022827"/>
    </source>
</evidence>
<evidence type="ECO:0000256" key="18">
    <source>
        <dbReference type="RuleBase" id="RU361177"/>
    </source>
</evidence>
<comment type="catalytic activity">
    <reaction evidence="14">
        <text>hypotaurine + NADH + O2 + H(+) = taurine + NAD(+) + H2O</text>
        <dbReference type="Rhea" id="RHEA:74111"/>
        <dbReference type="ChEBI" id="CHEBI:15377"/>
        <dbReference type="ChEBI" id="CHEBI:15378"/>
        <dbReference type="ChEBI" id="CHEBI:15379"/>
        <dbReference type="ChEBI" id="CHEBI:57540"/>
        <dbReference type="ChEBI" id="CHEBI:57853"/>
        <dbReference type="ChEBI" id="CHEBI:57945"/>
        <dbReference type="ChEBI" id="CHEBI:507393"/>
        <dbReference type="EC" id="1.14.13.8"/>
    </reaction>
    <physiologicalReaction direction="left-to-right" evidence="14">
        <dbReference type="Rhea" id="RHEA:74112"/>
    </physiologicalReaction>
</comment>
<dbReference type="Gene3D" id="3.50.50.60">
    <property type="entry name" value="FAD/NAD(P)-binding domain"/>
    <property type="match status" value="2"/>
</dbReference>
<reference evidence="19 20" key="1">
    <citation type="submission" date="2022-11" db="EMBL/GenBank/DDBJ databases">
        <title>Whole genome sequence of Eschrichtius robustus ER-17-0199.</title>
        <authorList>
            <person name="Bruniche-Olsen A."/>
            <person name="Black A.N."/>
            <person name="Fields C.J."/>
            <person name="Walden K."/>
            <person name="Dewoody J.A."/>
        </authorList>
    </citation>
    <scope>NUCLEOTIDE SEQUENCE [LARGE SCALE GENOMIC DNA]</scope>
    <source>
        <strain evidence="19">ER-17-0199</strain>
        <tissue evidence="19">Blubber</tissue>
    </source>
</reference>
<keyword evidence="20" id="KW-1185">Reference proteome</keyword>
<keyword evidence="8" id="KW-0521">NADP</keyword>
<evidence type="ECO:0000256" key="16">
    <source>
        <dbReference type="ARBA" id="ARBA00048088"/>
    </source>
</evidence>
<accession>A0AB34HCM4</accession>
<dbReference type="PRINTS" id="PR00370">
    <property type="entry name" value="FMOXYGENASE"/>
</dbReference>
<evidence type="ECO:0000256" key="1">
    <source>
        <dbReference type="ARBA" id="ARBA00001974"/>
    </source>
</evidence>
<evidence type="ECO:0000256" key="17">
    <source>
        <dbReference type="ARBA" id="ARBA00049443"/>
    </source>
</evidence>
<evidence type="ECO:0000256" key="3">
    <source>
        <dbReference type="ARBA" id="ARBA00009183"/>
    </source>
</evidence>
<dbReference type="EMBL" id="JAIQCJ010001501">
    <property type="protein sequence ID" value="KAJ8789162.1"/>
    <property type="molecule type" value="Genomic_DNA"/>
</dbReference>
<dbReference type="InterPro" id="IPR002253">
    <property type="entry name" value="Flavin_mOase_1"/>
</dbReference>
<organism evidence="19 20">
    <name type="scientific">Eschrichtius robustus</name>
    <name type="common">California gray whale</name>
    <name type="synonym">Eschrichtius gibbosus</name>
    <dbReference type="NCBI Taxonomy" id="9764"/>
    <lineage>
        <taxon>Eukaryota</taxon>
        <taxon>Metazoa</taxon>
        <taxon>Chordata</taxon>
        <taxon>Craniata</taxon>
        <taxon>Vertebrata</taxon>
        <taxon>Euteleostomi</taxon>
        <taxon>Mammalia</taxon>
        <taxon>Eutheria</taxon>
        <taxon>Laurasiatheria</taxon>
        <taxon>Artiodactyla</taxon>
        <taxon>Whippomorpha</taxon>
        <taxon>Cetacea</taxon>
        <taxon>Mysticeti</taxon>
        <taxon>Eschrichtiidae</taxon>
        <taxon>Eschrichtius</taxon>
    </lineage>
</organism>
<proteinExistence type="inferred from homology"/>
<evidence type="ECO:0000256" key="10">
    <source>
        <dbReference type="ARBA" id="ARBA00023002"/>
    </source>
</evidence>
<gene>
    <name evidence="19" type="ORF">J1605_004956</name>
</gene>
<keyword evidence="7 18" id="KW-0274">FAD</keyword>
<dbReference type="GO" id="GO:0005789">
    <property type="term" value="C:endoplasmic reticulum membrane"/>
    <property type="evidence" value="ECO:0007669"/>
    <property type="project" value="UniProtKB-SubCell"/>
</dbReference>
<evidence type="ECO:0000313" key="19">
    <source>
        <dbReference type="EMBL" id="KAJ8789162.1"/>
    </source>
</evidence>
<evidence type="ECO:0000256" key="11">
    <source>
        <dbReference type="ARBA" id="ARBA00023033"/>
    </source>
</evidence>
<evidence type="ECO:0000256" key="8">
    <source>
        <dbReference type="ARBA" id="ARBA00022857"/>
    </source>
</evidence>
<evidence type="ECO:0000256" key="13">
    <source>
        <dbReference type="ARBA" id="ARBA00045957"/>
    </source>
</evidence>
<comment type="caution">
    <text evidence="19">The sequence shown here is derived from an EMBL/GenBank/DDBJ whole genome shotgun (WGS) entry which is preliminary data.</text>
</comment>
<comment type="subcellular location">
    <subcellularLocation>
        <location evidence="2">Endoplasmic reticulum membrane</location>
        <topology evidence="2">Single-pass membrane protein</topology>
    </subcellularLocation>
</comment>
<dbReference type="InterPro" id="IPR020946">
    <property type="entry name" value="Flavin_mOase-like"/>
</dbReference>
<comment type="catalytic activity">
    <reaction evidence="15">
        <text>hypotaurine + NADPH + O2 + H(+) = taurine + NADP(+) + H2O</text>
        <dbReference type="Rhea" id="RHEA:69819"/>
        <dbReference type="ChEBI" id="CHEBI:15377"/>
        <dbReference type="ChEBI" id="CHEBI:15378"/>
        <dbReference type="ChEBI" id="CHEBI:15379"/>
        <dbReference type="ChEBI" id="CHEBI:57783"/>
        <dbReference type="ChEBI" id="CHEBI:57853"/>
        <dbReference type="ChEBI" id="CHEBI:58349"/>
        <dbReference type="ChEBI" id="CHEBI:507393"/>
        <dbReference type="EC" id="1.14.13.8"/>
    </reaction>
    <physiologicalReaction direction="left-to-right" evidence="15">
        <dbReference type="Rhea" id="RHEA:69820"/>
    </physiologicalReaction>
</comment>
<name>A0AB34HCM4_ESCRO</name>
<dbReference type="Pfam" id="PF00743">
    <property type="entry name" value="FMO-like"/>
    <property type="match status" value="1"/>
</dbReference>
<dbReference type="GO" id="GO:0050660">
    <property type="term" value="F:flavin adenine dinucleotide binding"/>
    <property type="evidence" value="ECO:0007669"/>
    <property type="project" value="InterPro"/>
</dbReference>
<evidence type="ECO:0000256" key="15">
    <source>
        <dbReference type="ARBA" id="ARBA00048041"/>
    </source>
</evidence>
<evidence type="ECO:0000256" key="2">
    <source>
        <dbReference type="ARBA" id="ARBA00004389"/>
    </source>
</evidence>
<evidence type="ECO:0000256" key="5">
    <source>
        <dbReference type="ARBA" id="ARBA00022692"/>
    </source>
</evidence>
<keyword evidence="9" id="KW-1133">Transmembrane helix</keyword>
<dbReference type="InterPro" id="IPR036188">
    <property type="entry name" value="FAD/NAD-bd_sf"/>
</dbReference>
<evidence type="ECO:0000256" key="12">
    <source>
        <dbReference type="ARBA" id="ARBA00023136"/>
    </source>
</evidence>
<dbReference type="PRINTS" id="PR01121">
    <property type="entry name" value="FMOXYGENASE1"/>
</dbReference>
<comment type="function">
    <text evidence="13">Broad spectrum monooxygenase that catalyzes the oxygenation of a wide variety of nitrogen- and sulfur-containing compounds including xenobiotics. Catalyzes the S-oxygenation of hypotaurine to produce taurine, an organic osmolyte involved in cell volume regulation as well as a variety of cytoprotective and developmental processes. In vitro, catalyzes the N-oxygenation of trimethylamine (TMA) to produce trimethylamine N-oxide (TMAO) and could therefore participate to the detoxification of this compound that is generated by the action of gut microbiota from dietary precursors such as choline, choline containing compounds, betaine or L-carnitine.</text>
</comment>
<dbReference type="InterPro" id="IPR000960">
    <property type="entry name" value="Flavin_mOase"/>
</dbReference>
<evidence type="ECO:0000256" key="6">
    <source>
        <dbReference type="ARBA" id="ARBA00022824"/>
    </source>
</evidence>
<keyword evidence="12" id="KW-0472">Membrane</keyword>
<dbReference type="GO" id="GO:0004499">
    <property type="term" value="F:N,N-dimethylaniline monooxygenase activity"/>
    <property type="evidence" value="ECO:0007669"/>
    <property type="project" value="InterPro"/>
</dbReference>
<keyword evidence="11 18" id="KW-0503">Monooxygenase</keyword>
<comment type="catalytic activity">
    <reaction evidence="17">
        <text>N,N-dimethylaniline + NADPH + O2 + H(+) = N,N-dimethylaniline N-oxide + NADP(+) + H2O</text>
        <dbReference type="Rhea" id="RHEA:24468"/>
        <dbReference type="ChEBI" id="CHEBI:15377"/>
        <dbReference type="ChEBI" id="CHEBI:15378"/>
        <dbReference type="ChEBI" id="CHEBI:15379"/>
        <dbReference type="ChEBI" id="CHEBI:16269"/>
        <dbReference type="ChEBI" id="CHEBI:17735"/>
        <dbReference type="ChEBI" id="CHEBI:57783"/>
        <dbReference type="ChEBI" id="CHEBI:58349"/>
        <dbReference type="EC" id="1.14.13.8"/>
    </reaction>
    <physiologicalReaction direction="left-to-right" evidence="17">
        <dbReference type="Rhea" id="RHEA:24469"/>
    </physiologicalReaction>
</comment>
<keyword evidence="4 18" id="KW-0285">Flavoprotein</keyword>
<dbReference type="InterPro" id="IPR050346">
    <property type="entry name" value="FMO-like"/>
</dbReference>
<sequence>MFRNSLPTPTVNWLIARRMNSWFNHENYGLIPEDRTQLREPVLNNELPGRIVTGKVLIKPSVKEMKENSVVFNNNPKEEPIDIIVFATGYTFAFLFLDETVVKDEDGQASLKKYIFPAHLQKPTLAVSSLIKPLDSMIATGETQARWAVRVLKGKCMSNRRTYMFSLPYYFGYWKFRGLPQVLSKTTEFLKAKSSIVHQITLSQ</sequence>
<keyword evidence="5" id="KW-0812">Transmembrane</keyword>
<evidence type="ECO:0000256" key="4">
    <source>
        <dbReference type="ARBA" id="ARBA00022630"/>
    </source>
</evidence>
<keyword evidence="6" id="KW-0256">Endoplasmic reticulum</keyword>
<dbReference type="AlphaFoldDB" id="A0AB34HCM4"/>
<evidence type="ECO:0000256" key="14">
    <source>
        <dbReference type="ARBA" id="ARBA00047338"/>
    </source>
</evidence>
<evidence type="ECO:0000256" key="9">
    <source>
        <dbReference type="ARBA" id="ARBA00022989"/>
    </source>
</evidence>
<comment type="catalytic activity">
    <reaction evidence="16">
        <text>trimethylamine + NADPH + O2 = trimethylamine N-oxide + NADP(+) + H2O</text>
        <dbReference type="Rhea" id="RHEA:31979"/>
        <dbReference type="ChEBI" id="CHEBI:15377"/>
        <dbReference type="ChEBI" id="CHEBI:15379"/>
        <dbReference type="ChEBI" id="CHEBI:15724"/>
        <dbReference type="ChEBI" id="CHEBI:57783"/>
        <dbReference type="ChEBI" id="CHEBI:58349"/>
        <dbReference type="ChEBI" id="CHEBI:58389"/>
        <dbReference type="EC" id="1.14.13.148"/>
    </reaction>
    <physiologicalReaction direction="left-to-right" evidence="16">
        <dbReference type="Rhea" id="RHEA:31980"/>
    </physiologicalReaction>
</comment>
<comment type="similarity">
    <text evidence="3 18">Belongs to the FMO family.</text>
</comment>
<dbReference type="GO" id="GO:0050661">
    <property type="term" value="F:NADP binding"/>
    <property type="evidence" value="ECO:0007669"/>
    <property type="project" value="InterPro"/>
</dbReference>
<dbReference type="PANTHER" id="PTHR23023">
    <property type="entry name" value="DIMETHYLANILINE MONOOXYGENASE"/>
    <property type="match status" value="1"/>
</dbReference>
<dbReference type="GO" id="GO:0034899">
    <property type="term" value="F:trimethylamine monooxygenase activity"/>
    <property type="evidence" value="ECO:0007669"/>
    <property type="project" value="UniProtKB-EC"/>
</dbReference>
<dbReference type="EC" id="1.-.-.-" evidence="18"/>
<dbReference type="FunFam" id="3.50.50.60:FF:000144">
    <property type="entry name" value="Dimethylaniline monooxygenase [N-oxide-forming]"/>
    <property type="match status" value="1"/>
</dbReference>
<dbReference type="Proteomes" id="UP001159641">
    <property type="component" value="Unassembled WGS sequence"/>
</dbReference>
<protein>
    <recommendedName>
        <fullName evidence="18">Flavin-containing monooxygenase</fullName>
        <ecNumber evidence="18">1.-.-.-</ecNumber>
    </recommendedName>
</protein>
<comment type="cofactor">
    <cofactor evidence="1 18">
        <name>FAD</name>
        <dbReference type="ChEBI" id="CHEBI:57692"/>
    </cofactor>
</comment>